<reference evidence="2 3" key="1">
    <citation type="submission" date="2019-11" db="EMBL/GenBank/DDBJ databases">
        <title>Bacillus idriensis genome.</title>
        <authorList>
            <person name="Konopka E.N."/>
            <person name="Newman J.D."/>
        </authorList>
    </citation>
    <scope>NUCLEOTIDE SEQUENCE [LARGE SCALE GENOMIC DNA]</scope>
    <source>
        <strain evidence="2 3">DSM 19097</strain>
    </source>
</reference>
<keyword evidence="3" id="KW-1185">Reference proteome</keyword>
<sequence length="118" mass="13272">MKSKGVYQMAIVYISIALVVCALIYLGVSAFRTFKKAQPALQDLQETANRIQKQTEGIQTETTKLSATQEKIMSDVEYKKQTVQTTIEIAKETPETIKGFKEFLPSKKEESSAHRVRG</sequence>
<evidence type="ECO:0000313" key="3">
    <source>
        <dbReference type="Proteomes" id="UP000441585"/>
    </source>
</evidence>
<keyword evidence="1" id="KW-0812">Transmembrane</keyword>
<dbReference type="Pfam" id="PF06103">
    <property type="entry name" value="DUF948"/>
    <property type="match status" value="1"/>
</dbReference>
<dbReference type="PANTHER" id="PTHR40070">
    <property type="entry name" value="UPF0478 PROTEIN YTXG"/>
    <property type="match status" value="1"/>
</dbReference>
<dbReference type="InterPro" id="IPR009293">
    <property type="entry name" value="UPF0478"/>
</dbReference>
<keyword evidence="1" id="KW-0472">Membrane</keyword>
<organism evidence="2 3">
    <name type="scientific">Metabacillus idriensis</name>
    <dbReference type="NCBI Taxonomy" id="324768"/>
    <lineage>
        <taxon>Bacteria</taxon>
        <taxon>Bacillati</taxon>
        <taxon>Bacillota</taxon>
        <taxon>Bacilli</taxon>
        <taxon>Bacillales</taxon>
        <taxon>Bacillaceae</taxon>
        <taxon>Metabacillus</taxon>
    </lineage>
</organism>
<keyword evidence="1" id="KW-1133">Transmembrane helix</keyword>
<gene>
    <name evidence="2" type="ORF">GJU41_12920</name>
</gene>
<dbReference type="AlphaFoldDB" id="A0A6I2M9T0"/>
<evidence type="ECO:0000256" key="1">
    <source>
        <dbReference type="SAM" id="Phobius"/>
    </source>
</evidence>
<protein>
    <submittedName>
        <fullName evidence="2">DUF948 domain-containing protein</fullName>
    </submittedName>
</protein>
<dbReference type="EMBL" id="WKKF01000002">
    <property type="protein sequence ID" value="MRX54878.1"/>
    <property type="molecule type" value="Genomic_DNA"/>
</dbReference>
<proteinExistence type="predicted"/>
<evidence type="ECO:0000313" key="2">
    <source>
        <dbReference type="EMBL" id="MRX54878.1"/>
    </source>
</evidence>
<accession>A0A6I2M9T0</accession>
<feature type="transmembrane region" description="Helical" evidence="1">
    <location>
        <begin position="6"/>
        <end position="28"/>
    </location>
</feature>
<dbReference type="Proteomes" id="UP000441585">
    <property type="component" value="Unassembled WGS sequence"/>
</dbReference>
<name>A0A6I2M9T0_9BACI</name>
<dbReference type="PANTHER" id="PTHR40070:SF1">
    <property type="entry name" value="UPF0478 PROTEIN YTXG"/>
    <property type="match status" value="1"/>
</dbReference>
<comment type="caution">
    <text evidence="2">The sequence shown here is derived from an EMBL/GenBank/DDBJ whole genome shotgun (WGS) entry which is preliminary data.</text>
</comment>